<evidence type="ECO:0000256" key="6">
    <source>
        <dbReference type="PIRSR" id="PIRSR602401-1"/>
    </source>
</evidence>
<evidence type="ECO:0000256" key="1">
    <source>
        <dbReference type="ARBA" id="ARBA00001971"/>
    </source>
</evidence>
<name>A0AAN6XBL9_9PEZI</name>
<dbReference type="InterPro" id="IPR050121">
    <property type="entry name" value="Cytochrome_P450_monoxygenase"/>
</dbReference>
<dbReference type="PRINTS" id="PR00463">
    <property type="entry name" value="EP450I"/>
</dbReference>
<dbReference type="GO" id="GO:0004497">
    <property type="term" value="F:monooxygenase activity"/>
    <property type="evidence" value="ECO:0007669"/>
    <property type="project" value="InterPro"/>
</dbReference>
<evidence type="ECO:0000313" key="9">
    <source>
        <dbReference type="Proteomes" id="UP001303160"/>
    </source>
</evidence>
<dbReference type="InterPro" id="IPR002401">
    <property type="entry name" value="Cyt_P450_E_grp-I"/>
</dbReference>
<proteinExistence type="inferred from homology"/>
<dbReference type="InterPro" id="IPR001128">
    <property type="entry name" value="Cyt_P450"/>
</dbReference>
<evidence type="ECO:0000256" key="2">
    <source>
        <dbReference type="ARBA" id="ARBA00010617"/>
    </source>
</evidence>
<keyword evidence="3 6" id="KW-0349">Heme</keyword>
<gene>
    <name evidence="8" type="ORF">QBC40DRAFT_269150</name>
</gene>
<feature type="transmembrane region" description="Helical" evidence="7">
    <location>
        <begin position="12"/>
        <end position="30"/>
    </location>
</feature>
<keyword evidence="4 6" id="KW-0479">Metal-binding</keyword>
<comment type="cofactor">
    <cofactor evidence="1 6">
        <name>heme</name>
        <dbReference type="ChEBI" id="CHEBI:30413"/>
    </cofactor>
</comment>
<evidence type="ECO:0000256" key="7">
    <source>
        <dbReference type="SAM" id="Phobius"/>
    </source>
</evidence>
<accession>A0AAN6XBL9</accession>
<dbReference type="PANTHER" id="PTHR24305">
    <property type="entry name" value="CYTOCHROME P450"/>
    <property type="match status" value="1"/>
</dbReference>
<dbReference type="EMBL" id="MU864008">
    <property type="protein sequence ID" value="KAK4195602.1"/>
    <property type="molecule type" value="Genomic_DNA"/>
</dbReference>
<keyword evidence="7" id="KW-0472">Membrane</keyword>
<protein>
    <submittedName>
        <fullName evidence="8">Cytochrome P450</fullName>
    </submittedName>
</protein>
<dbReference type="Pfam" id="PF00067">
    <property type="entry name" value="p450"/>
    <property type="match status" value="1"/>
</dbReference>
<evidence type="ECO:0000256" key="3">
    <source>
        <dbReference type="ARBA" id="ARBA00022617"/>
    </source>
</evidence>
<dbReference type="AlphaFoldDB" id="A0AAN6XBL9"/>
<comment type="similarity">
    <text evidence="2">Belongs to the cytochrome P450 family.</text>
</comment>
<sequence length="500" mass="57294">MDLLQNKSITPTWALILQLLLLTFLSVIIYRRLLHPLSRTPGPPLASISRLWHIYHIIKGDQNLRLVSLHKKHGHFVRLAHNEVSVSHPDAIKKILGAPLEKGPWYKMTAIPDYRFQSPMAITDPKRKMEKSKAFASGYALTNVLRSEAQLDAVISLLLGHLDRFAETGEQVDLDKYFTFTSFDIAGEILFSSQFGFLETGTDVGSAIANGYWLSMYASAMAFFYHVHVALLGNPVVTWLNILPYGHLFDTTLNAMKRRLQDKRDDSRFDSVEHWFRAMEKNPERISWRDVQAVTVSTVGAASETVSCALQSFVYHMIRCPGAWERAREEVLELQRREGGAEERVVSWAQAKRLVYLQACLKEGLRMFAPVPMNLPRVVGPEGVEIGGERFDKGTILSVNSWVMHFSEEIWGEDASEFKPERWLREDSVALDRWFMPWGYGYNSCPGQHIARLELSKIAATLVRDYDISQVNSRQEWKWQAFFTVVQYSWPCYITARDTE</sequence>
<keyword evidence="5 6" id="KW-0408">Iron</keyword>
<dbReference type="GO" id="GO:0020037">
    <property type="term" value="F:heme binding"/>
    <property type="evidence" value="ECO:0007669"/>
    <property type="project" value="InterPro"/>
</dbReference>
<dbReference type="PANTHER" id="PTHR24305:SF232">
    <property type="entry name" value="P450, PUTATIVE (EUROFUNG)-RELATED"/>
    <property type="match status" value="1"/>
</dbReference>
<evidence type="ECO:0000256" key="5">
    <source>
        <dbReference type="ARBA" id="ARBA00023004"/>
    </source>
</evidence>
<reference evidence="8" key="2">
    <citation type="submission" date="2023-05" db="EMBL/GenBank/DDBJ databases">
        <authorList>
            <consortium name="Lawrence Berkeley National Laboratory"/>
            <person name="Steindorff A."/>
            <person name="Hensen N."/>
            <person name="Bonometti L."/>
            <person name="Westerberg I."/>
            <person name="Brannstrom I.O."/>
            <person name="Guillou S."/>
            <person name="Cros-Aarteil S."/>
            <person name="Calhoun S."/>
            <person name="Haridas S."/>
            <person name="Kuo A."/>
            <person name="Mondo S."/>
            <person name="Pangilinan J."/>
            <person name="Riley R."/>
            <person name="Labutti K."/>
            <person name="Andreopoulos B."/>
            <person name="Lipzen A."/>
            <person name="Chen C."/>
            <person name="Yanf M."/>
            <person name="Daum C."/>
            <person name="Ng V."/>
            <person name="Clum A."/>
            <person name="Ohm R."/>
            <person name="Martin F."/>
            <person name="Silar P."/>
            <person name="Natvig D."/>
            <person name="Lalanne C."/>
            <person name="Gautier V."/>
            <person name="Ament-Velasquez S.L."/>
            <person name="Kruys A."/>
            <person name="Hutchinson M.I."/>
            <person name="Powell A.J."/>
            <person name="Barry K."/>
            <person name="Miller A.N."/>
            <person name="Grigoriev I.V."/>
            <person name="Debuchy R."/>
            <person name="Gladieux P."/>
            <person name="Thoren M.H."/>
            <person name="Johannesson H."/>
        </authorList>
    </citation>
    <scope>NUCLEOTIDE SEQUENCE</scope>
    <source>
        <strain evidence="8">CBS 315.58</strain>
    </source>
</reference>
<keyword evidence="9" id="KW-1185">Reference proteome</keyword>
<dbReference type="SUPFAM" id="SSF48264">
    <property type="entry name" value="Cytochrome P450"/>
    <property type="match status" value="1"/>
</dbReference>
<feature type="binding site" description="axial binding residue" evidence="6">
    <location>
        <position position="445"/>
    </location>
    <ligand>
        <name>heme</name>
        <dbReference type="ChEBI" id="CHEBI:30413"/>
    </ligand>
    <ligandPart>
        <name>Fe</name>
        <dbReference type="ChEBI" id="CHEBI:18248"/>
    </ligandPart>
</feature>
<dbReference type="Gene3D" id="1.10.630.10">
    <property type="entry name" value="Cytochrome P450"/>
    <property type="match status" value="1"/>
</dbReference>
<keyword evidence="7" id="KW-1133">Transmembrane helix</keyword>
<dbReference type="GO" id="GO:0005506">
    <property type="term" value="F:iron ion binding"/>
    <property type="evidence" value="ECO:0007669"/>
    <property type="project" value="InterPro"/>
</dbReference>
<keyword evidence="7" id="KW-0812">Transmembrane</keyword>
<organism evidence="8 9">
    <name type="scientific">Triangularia verruculosa</name>
    <dbReference type="NCBI Taxonomy" id="2587418"/>
    <lineage>
        <taxon>Eukaryota</taxon>
        <taxon>Fungi</taxon>
        <taxon>Dikarya</taxon>
        <taxon>Ascomycota</taxon>
        <taxon>Pezizomycotina</taxon>
        <taxon>Sordariomycetes</taxon>
        <taxon>Sordariomycetidae</taxon>
        <taxon>Sordariales</taxon>
        <taxon>Podosporaceae</taxon>
        <taxon>Triangularia</taxon>
    </lineage>
</organism>
<evidence type="ECO:0000313" key="8">
    <source>
        <dbReference type="EMBL" id="KAK4195602.1"/>
    </source>
</evidence>
<comment type="caution">
    <text evidence="8">The sequence shown here is derived from an EMBL/GenBank/DDBJ whole genome shotgun (WGS) entry which is preliminary data.</text>
</comment>
<dbReference type="CDD" id="cd11060">
    <property type="entry name" value="CYP57A1-like"/>
    <property type="match status" value="1"/>
</dbReference>
<dbReference type="Proteomes" id="UP001303160">
    <property type="component" value="Unassembled WGS sequence"/>
</dbReference>
<evidence type="ECO:0000256" key="4">
    <source>
        <dbReference type="ARBA" id="ARBA00022723"/>
    </source>
</evidence>
<dbReference type="GO" id="GO:0016705">
    <property type="term" value="F:oxidoreductase activity, acting on paired donors, with incorporation or reduction of molecular oxygen"/>
    <property type="evidence" value="ECO:0007669"/>
    <property type="project" value="InterPro"/>
</dbReference>
<reference evidence="8" key="1">
    <citation type="journal article" date="2023" name="Mol. Phylogenet. Evol.">
        <title>Genome-scale phylogeny and comparative genomics of the fungal order Sordariales.</title>
        <authorList>
            <person name="Hensen N."/>
            <person name="Bonometti L."/>
            <person name="Westerberg I."/>
            <person name="Brannstrom I.O."/>
            <person name="Guillou S."/>
            <person name="Cros-Aarteil S."/>
            <person name="Calhoun S."/>
            <person name="Haridas S."/>
            <person name="Kuo A."/>
            <person name="Mondo S."/>
            <person name="Pangilinan J."/>
            <person name="Riley R."/>
            <person name="LaButti K."/>
            <person name="Andreopoulos B."/>
            <person name="Lipzen A."/>
            <person name="Chen C."/>
            <person name="Yan M."/>
            <person name="Daum C."/>
            <person name="Ng V."/>
            <person name="Clum A."/>
            <person name="Steindorff A."/>
            <person name="Ohm R.A."/>
            <person name="Martin F."/>
            <person name="Silar P."/>
            <person name="Natvig D.O."/>
            <person name="Lalanne C."/>
            <person name="Gautier V."/>
            <person name="Ament-Velasquez S.L."/>
            <person name="Kruys A."/>
            <person name="Hutchinson M.I."/>
            <person name="Powell A.J."/>
            <person name="Barry K."/>
            <person name="Miller A.N."/>
            <person name="Grigoriev I.V."/>
            <person name="Debuchy R."/>
            <person name="Gladieux P."/>
            <person name="Hiltunen Thoren M."/>
            <person name="Johannesson H."/>
        </authorList>
    </citation>
    <scope>NUCLEOTIDE SEQUENCE</scope>
    <source>
        <strain evidence="8">CBS 315.58</strain>
    </source>
</reference>
<dbReference type="InterPro" id="IPR036396">
    <property type="entry name" value="Cyt_P450_sf"/>
</dbReference>